<dbReference type="OrthoDB" id="10264738at2759"/>
<evidence type="ECO:0000313" key="14">
    <source>
        <dbReference type="EMBL" id="GMI28439.1"/>
    </source>
</evidence>
<evidence type="ECO:0000256" key="4">
    <source>
        <dbReference type="ARBA" id="ARBA00013081"/>
    </source>
</evidence>
<dbReference type="PROSITE" id="PS01032">
    <property type="entry name" value="PPM_1"/>
    <property type="match status" value="1"/>
</dbReference>
<proteinExistence type="inferred from homology"/>
<dbReference type="CDD" id="cd00143">
    <property type="entry name" value="PP2Cc"/>
    <property type="match status" value="1"/>
</dbReference>
<name>A0A9W7L3D4_9STRA</name>
<keyword evidence="15" id="KW-1185">Reference proteome</keyword>
<keyword evidence="5" id="KW-0479">Metal-binding</keyword>
<evidence type="ECO:0000256" key="2">
    <source>
        <dbReference type="ARBA" id="ARBA00004170"/>
    </source>
</evidence>
<feature type="domain" description="PPM-type phosphatase" evidence="13">
    <location>
        <begin position="26"/>
        <end position="301"/>
    </location>
</feature>
<dbReference type="InterPro" id="IPR000222">
    <property type="entry name" value="PP2C_BS"/>
</dbReference>
<organism evidence="14 15">
    <name type="scientific">Triparma retinervis</name>
    <dbReference type="NCBI Taxonomy" id="2557542"/>
    <lineage>
        <taxon>Eukaryota</taxon>
        <taxon>Sar</taxon>
        <taxon>Stramenopiles</taxon>
        <taxon>Ochrophyta</taxon>
        <taxon>Bolidophyceae</taxon>
        <taxon>Parmales</taxon>
        <taxon>Triparmaceae</taxon>
        <taxon>Triparma</taxon>
    </lineage>
</organism>
<dbReference type="Proteomes" id="UP001165082">
    <property type="component" value="Unassembled WGS sequence"/>
</dbReference>
<evidence type="ECO:0000256" key="8">
    <source>
        <dbReference type="ARBA" id="ARBA00022912"/>
    </source>
</evidence>
<keyword evidence="8 12" id="KW-0904">Protein phosphatase</keyword>
<dbReference type="GO" id="GO:0004722">
    <property type="term" value="F:protein serine/threonine phosphatase activity"/>
    <property type="evidence" value="ECO:0007669"/>
    <property type="project" value="UniProtKB-EC"/>
</dbReference>
<dbReference type="PANTHER" id="PTHR13832:SF803">
    <property type="entry name" value="PROTEIN PHOSPHATASE 1G"/>
    <property type="match status" value="1"/>
</dbReference>
<keyword evidence="7" id="KW-0460">Magnesium</keyword>
<evidence type="ECO:0000256" key="11">
    <source>
        <dbReference type="ARBA" id="ARBA00048336"/>
    </source>
</evidence>
<dbReference type="PROSITE" id="PS51746">
    <property type="entry name" value="PPM_2"/>
    <property type="match status" value="1"/>
</dbReference>
<evidence type="ECO:0000259" key="13">
    <source>
        <dbReference type="PROSITE" id="PS51746"/>
    </source>
</evidence>
<evidence type="ECO:0000256" key="9">
    <source>
        <dbReference type="ARBA" id="ARBA00023211"/>
    </source>
</evidence>
<evidence type="ECO:0000313" key="15">
    <source>
        <dbReference type="Proteomes" id="UP001165082"/>
    </source>
</evidence>
<comment type="similarity">
    <text evidence="3 12">Belongs to the PP2C family.</text>
</comment>
<dbReference type="EC" id="3.1.3.16" evidence="4"/>
<dbReference type="GO" id="GO:0046872">
    <property type="term" value="F:metal ion binding"/>
    <property type="evidence" value="ECO:0007669"/>
    <property type="project" value="UniProtKB-KW"/>
</dbReference>
<reference evidence="14" key="1">
    <citation type="submission" date="2022-07" db="EMBL/GenBank/DDBJ databases">
        <title>Genome analysis of Parmales, a sister group of diatoms, reveals the evolutionary specialization of diatoms from phago-mixotrophs to photoautotrophs.</title>
        <authorList>
            <person name="Ban H."/>
            <person name="Sato S."/>
            <person name="Yoshikawa S."/>
            <person name="Kazumasa Y."/>
            <person name="Nakamura Y."/>
            <person name="Ichinomiya M."/>
            <person name="Saitoh K."/>
            <person name="Sato N."/>
            <person name="Blanc-Mathieu R."/>
            <person name="Endo H."/>
            <person name="Kuwata A."/>
            <person name="Ogata H."/>
        </authorList>
    </citation>
    <scope>NUCLEOTIDE SEQUENCE</scope>
</reference>
<evidence type="ECO:0000256" key="3">
    <source>
        <dbReference type="ARBA" id="ARBA00006702"/>
    </source>
</evidence>
<keyword evidence="9" id="KW-0464">Manganese</keyword>
<dbReference type="InterPro" id="IPR015655">
    <property type="entry name" value="PP2C"/>
</dbReference>
<sequence length="301" mass="32624">MAFFLEVAQSILSTVGLVEEAPETNLFGSCIEQNARHRPTQEDFMSIHPTFPPPATSSSTSSTLQEPFTLLSIYDGHGGADAARFASEKLPTFLADSMSVSGGVAGDEEGDSVLLALSAAYDKTDMELSKIDSLYEDISLQQGTCATNVLVRGGLIYTANVGDSDCCYYEVKDGKVEAKMLTVPHRCSNEAEAKRIKDAGGFIFRNRVSGTLAVTRALGHRDEKEFITGTPYLSKTKVNEGGWIVVASDGIWDYLDKDEVGEVVKTGKDEGASADAICERIKDKVMKKYSKDNIALILMFL</sequence>
<dbReference type="Pfam" id="PF00481">
    <property type="entry name" value="PP2C"/>
    <property type="match status" value="1"/>
</dbReference>
<evidence type="ECO:0000256" key="12">
    <source>
        <dbReference type="RuleBase" id="RU003465"/>
    </source>
</evidence>
<dbReference type="SUPFAM" id="SSF81606">
    <property type="entry name" value="PP2C-like"/>
    <property type="match status" value="1"/>
</dbReference>
<evidence type="ECO:0000256" key="5">
    <source>
        <dbReference type="ARBA" id="ARBA00022723"/>
    </source>
</evidence>
<dbReference type="InterPro" id="IPR036457">
    <property type="entry name" value="PPM-type-like_dom_sf"/>
</dbReference>
<dbReference type="PANTHER" id="PTHR13832">
    <property type="entry name" value="PROTEIN PHOSPHATASE 2C"/>
    <property type="match status" value="1"/>
</dbReference>
<comment type="catalytic activity">
    <reaction evidence="11">
        <text>O-phospho-L-threonyl-[protein] + H2O = L-threonyl-[protein] + phosphate</text>
        <dbReference type="Rhea" id="RHEA:47004"/>
        <dbReference type="Rhea" id="RHEA-COMP:11060"/>
        <dbReference type="Rhea" id="RHEA-COMP:11605"/>
        <dbReference type="ChEBI" id="CHEBI:15377"/>
        <dbReference type="ChEBI" id="CHEBI:30013"/>
        <dbReference type="ChEBI" id="CHEBI:43474"/>
        <dbReference type="ChEBI" id="CHEBI:61977"/>
        <dbReference type="EC" id="3.1.3.16"/>
    </reaction>
</comment>
<dbReference type="EMBL" id="BRXZ01008593">
    <property type="protein sequence ID" value="GMI28439.1"/>
    <property type="molecule type" value="Genomic_DNA"/>
</dbReference>
<gene>
    <name evidence="14" type="ORF">TrRE_jg13104</name>
</gene>
<dbReference type="Gene3D" id="3.60.40.10">
    <property type="entry name" value="PPM-type phosphatase domain"/>
    <property type="match status" value="1"/>
</dbReference>
<accession>A0A9W7L3D4</accession>
<evidence type="ECO:0000256" key="7">
    <source>
        <dbReference type="ARBA" id="ARBA00022842"/>
    </source>
</evidence>
<dbReference type="GO" id="GO:0016020">
    <property type="term" value="C:membrane"/>
    <property type="evidence" value="ECO:0007669"/>
    <property type="project" value="UniProtKB-SubCell"/>
</dbReference>
<dbReference type="AlphaFoldDB" id="A0A9W7L3D4"/>
<comment type="caution">
    <text evidence="14">The sequence shown here is derived from an EMBL/GenBank/DDBJ whole genome shotgun (WGS) entry which is preliminary data.</text>
</comment>
<protein>
    <recommendedName>
        <fullName evidence="4">protein-serine/threonine phosphatase</fullName>
        <ecNumber evidence="4">3.1.3.16</ecNumber>
    </recommendedName>
</protein>
<comment type="catalytic activity">
    <reaction evidence="10">
        <text>O-phospho-L-seryl-[protein] + H2O = L-seryl-[protein] + phosphate</text>
        <dbReference type="Rhea" id="RHEA:20629"/>
        <dbReference type="Rhea" id="RHEA-COMP:9863"/>
        <dbReference type="Rhea" id="RHEA-COMP:11604"/>
        <dbReference type="ChEBI" id="CHEBI:15377"/>
        <dbReference type="ChEBI" id="CHEBI:29999"/>
        <dbReference type="ChEBI" id="CHEBI:43474"/>
        <dbReference type="ChEBI" id="CHEBI:83421"/>
        <dbReference type="EC" id="3.1.3.16"/>
    </reaction>
</comment>
<dbReference type="InterPro" id="IPR001932">
    <property type="entry name" value="PPM-type_phosphatase-like_dom"/>
</dbReference>
<keyword evidence="6 12" id="KW-0378">Hydrolase</keyword>
<evidence type="ECO:0000256" key="6">
    <source>
        <dbReference type="ARBA" id="ARBA00022801"/>
    </source>
</evidence>
<dbReference type="SMART" id="SM00332">
    <property type="entry name" value="PP2Cc"/>
    <property type="match status" value="1"/>
</dbReference>
<evidence type="ECO:0000256" key="1">
    <source>
        <dbReference type="ARBA" id="ARBA00001936"/>
    </source>
</evidence>
<comment type="subcellular location">
    <subcellularLocation>
        <location evidence="2">Membrane</location>
        <topology evidence="2">Peripheral membrane protein</topology>
    </subcellularLocation>
</comment>
<comment type="cofactor">
    <cofactor evidence="1">
        <name>Mn(2+)</name>
        <dbReference type="ChEBI" id="CHEBI:29035"/>
    </cofactor>
</comment>
<evidence type="ECO:0000256" key="10">
    <source>
        <dbReference type="ARBA" id="ARBA00047761"/>
    </source>
</evidence>